<accession>A0ABR4NLT7</accession>
<sequence length="305" mass="33643">MDTKDMDKDIEEFRLLLERDPQVRYAQNAVRYYRAVALPGYLERDPHRKAVVQKLSGVVHSAMSAAGSSVNLNAGGVASGITSASGQGSRASTPAPGIQGSNTTTTAGSNSNSSGPGGNVRRHIINVDDMSKINYEMVKNVPGNFASRAGVVVRDGIEPDDDDDQQALEVEANAVKTKIYKGRLFDDNDSVLEHLGEQMTRLQEERGQEEEVQLPLREQLECVAKVQRNLLRVYNQSLEEEKKWYILKELMLDANAELDLFSTQNYSTKVVNLGDSSASSQNTASVLVFDRTKRRKLDGQHSNIL</sequence>
<proteinExistence type="predicted"/>
<keyword evidence="3" id="KW-1185">Reference proteome</keyword>
<name>A0ABR4NLT7_9SACH</name>
<organism evidence="2 3">
    <name type="scientific">Nakaseomyces bracarensis</name>
    <dbReference type="NCBI Taxonomy" id="273131"/>
    <lineage>
        <taxon>Eukaryota</taxon>
        <taxon>Fungi</taxon>
        <taxon>Dikarya</taxon>
        <taxon>Ascomycota</taxon>
        <taxon>Saccharomycotina</taxon>
        <taxon>Saccharomycetes</taxon>
        <taxon>Saccharomycetales</taxon>
        <taxon>Saccharomycetaceae</taxon>
        <taxon>Nakaseomyces</taxon>
    </lineage>
</organism>
<feature type="compositionally biased region" description="Low complexity" evidence="1">
    <location>
        <begin position="100"/>
        <end position="114"/>
    </location>
</feature>
<evidence type="ECO:0000313" key="2">
    <source>
        <dbReference type="EMBL" id="KAL3228474.1"/>
    </source>
</evidence>
<feature type="region of interest" description="Disordered" evidence="1">
    <location>
        <begin position="81"/>
        <end position="121"/>
    </location>
</feature>
<protein>
    <submittedName>
        <fullName evidence="2">Ino eighty subunit 3</fullName>
    </submittedName>
</protein>
<dbReference type="Proteomes" id="UP001623330">
    <property type="component" value="Unassembled WGS sequence"/>
</dbReference>
<dbReference type="EMBL" id="JBEVYD010000013">
    <property type="protein sequence ID" value="KAL3228474.1"/>
    <property type="molecule type" value="Genomic_DNA"/>
</dbReference>
<feature type="compositionally biased region" description="Polar residues" evidence="1">
    <location>
        <begin position="81"/>
        <end position="92"/>
    </location>
</feature>
<evidence type="ECO:0000256" key="1">
    <source>
        <dbReference type="SAM" id="MobiDB-lite"/>
    </source>
</evidence>
<comment type="caution">
    <text evidence="2">The sequence shown here is derived from an EMBL/GenBank/DDBJ whole genome shotgun (WGS) entry which is preliminary data.</text>
</comment>
<evidence type="ECO:0000313" key="3">
    <source>
        <dbReference type="Proteomes" id="UP001623330"/>
    </source>
</evidence>
<reference evidence="2 3" key="1">
    <citation type="submission" date="2024-05" db="EMBL/GenBank/DDBJ databases">
        <title>Long read based assembly of the Candida bracarensis genome reveals expanded adhesin content.</title>
        <authorList>
            <person name="Marcet-Houben M."/>
            <person name="Ksiezopolska E."/>
            <person name="Gabaldon T."/>
        </authorList>
    </citation>
    <scope>NUCLEOTIDE SEQUENCE [LARGE SCALE GENOMIC DNA]</scope>
    <source>
        <strain evidence="2 3">CBM6</strain>
    </source>
</reference>
<gene>
    <name evidence="2" type="ORF">RNJ44_02419</name>
</gene>